<evidence type="ECO:0000313" key="16">
    <source>
        <dbReference type="Ensembl" id="ENSHCOP00000006160.1"/>
    </source>
</evidence>
<evidence type="ECO:0000256" key="12">
    <source>
        <dbReference type="SAM" id="MobiDB-lite"/>
    </source>
</evidence>
<evidence type="ECO:0000259" key="14">
    <source>
        <dbReference type="PROSITE" id="PS50026"/>
    </source>
</evidence>
<dbReference type="SMART" id="SM00179">
    <property type="entry name" value="EGF_CA"/>
    <property type="match status" value="4"/>
</dbReference>
<dbReference type="GO" id="GO:0030246">
    <property type="term" value="F:carbohydrate binding"/>
    <property type="evidence" value="ECO:0007669"/>
    <property type="project" value="UniProtKB-KW"/>
</dbReference>
<dbReference type="InterPro" id="IPR016187">
    <property type="entry name" value="CTDL_fold"/>
</dbReference>
<evidence type="ECO:0000256" key="6">
    <source>
        <dbReference type="ARBA" id="ARBA00022734"/>
    </source>
</evidence>
<feature type="signal peptide" evidence="13">
    <location>
        <begin position="1"/>
        <end position="21"/>
    </location>
</feature>
<dbReference type="GO" id="GO:0005509">
    <property type="term" value="F:calcium ion binding"/>
    <property type="evidence" value="ECO:0007669"/>
    <property type="project" value="InterPro"/>
</dbReference>
<dbReference type="SUPFAM" id="SSF56436">
    <property type="entry name" value="C-type lectin-like"/>
    <property type="match status" value="1"/>
</dbReference>
<feature type="chain" id="PRO_5018723517" evidence="13">
    <location>
        <begin position="22"/>
        <end position="483"/>
    </location>
</feature>
<keyword evidence="6" id="KW-0430">Lectin</keyword>
<dbReference type="CDD" id="cd00054">
    <property type="entry name" value="EGF_CA"/>
    <property type="match status" value="1"/>
</dbReference>
<dbReference type="SMART" id="SM00181">
    <property type="entry name" value="EGF"/>
    <property type="match status" value="5"/>
</dbReference>
<evidence type="ECO:0000256" key="5">
    <source>
        <dbReference type="ARBA" id="ARBA00022729"/>
    </source>
</evidence>
<keyword evidence="3" id="KW-0597">Phosphoprotein</keyword>
<evidence type="ECO:0000256" key="13">
    <source>
        <dbReference type="SAM" id="SignalP"/>
    </source>
</evidence>
<evidence type="ECO:0000256" key="8">
    <source>
        <dbReference type="ARBA" id="ARBA00022989"/>
    </source>
</evidence>
<dbReference type="AlphaFoldDB" id="A0A3Q2XN86"/>
<comment type="caution">
    <text evidence="11">Lacks conserved residue(s) required for the propagation of feature annotation.</text>
</comment>
<keyword evidence="8" id="KW-1133">Transmembrane helix</keyword>
<dbReference type="InterPro" id="IPR018097">
    <property type="entry name" value="EGF_Ca-bd_CS"/>
</dbReference>
<keyword evidence="7" id="KW-0677">Repeat</keyword>
<dbReference type="PROSITE" id="PS50041">
    <property type="entry name" value="C_TYPE_LECTIN_2"/>
    <property type="match status" value="1"/>
</dbReference>
<dbReference type="InterPro" id="IPR051505">
    <property type="entry name" value="C-type_lectin_domain"/>
</dbReference>
<dbReference type="InterPro" id="IPR000742">
    <property type="entry name" value="EGF"/>
</dbReference>
<keyword evidence="10" id="KW-1015">Disulfide bond</keyword>
<comment type="subcellular location">
    <subcellularLocation>
        <location evidence="1">Membrane</location>
        <topology evidence="1">Single-pass type I membrane protein</topology>
    </subcellularLocation>
</comment>
<dbReference type="Pfam" id="PF07645">
    <property type="entry name" value="EGF_CA"/>
    <property type="match status" value="3"/>
</dbReference>
<feature type="compositionally biased region" description="Low complexity" evidence="12">
    <location>
        <begin position="428"/>
        <end position="442"/>
    </location>
</feature>
<dbReference type="InterPro" id="IPR016186">
    <property type="entry name" value="C-type_lectin-like/link_sf"/>
</dbReference>
<dbReference type="PROSITE" id="PS50026">
    <property type="entry name" value="EGF_3"/>
    <property type="match status" value="2"/>
</dbReference>
<evidence type="ECO:0000256" key="7">
    <source>
        <dbReference type="ARBA" id="ARBA00022737"/>
    </source>
</evidence>
<evidence type="ECO:0000256" key="10">
    <source>
        <dbReference type="ARBA" id="ARBA00023157"/>
    </source>
</evidence>
<reference evidence="16" key="1">
    <citation type="submission" date="2025-08" db="UniProtKB">
        <authorList>
            <consortium name="Ensembl"/>
        </authorList>
    </citation>
    <scope>IDENTIFICATION</scope>
</reference>
<dbReference type="Gene3D" id="2.10.25.10">
    <property type="entry name" value="Laminin"/>
    <property type="match status" value="5"/>
</dbReference>
<dbReference type="Ensembl" id="ENSHCOT00000004132.1">
    <property type="protein sequence ID" value="ENSHCOP00000006160.1"/>
    <property type="gene ID" value="ENSHCOG00000007907.1"/>
</dbReference>
<dbReference type="PIRSF" id="PIRSF001775">
    <property type="entry name" value="CD93/CD141"/>
    <property type="match status" value="1"/>
</dbReference>
<evidence type="ECO:0000256" key="11">
    <source>
        <dbReference type="PROSITE-ProRule" id="PRU00076"/>
    </source>
</evidence>
<feature type="domain" description="C-type lectin" evidence="15">
    <location>
        <begin position="30"/>
        <end position="145"/>
    </location>
</feature>
<organism evidence="16 17">
    <name type="scientific">Hippocampus comes</name>
    <name type="common">Tiger tail seahorse</name>
    <dbReference type="NCBI Taxonomy" id="109280"/>
    <lineage>
        <taxon>Eukaryota</taxon>
        <taxon>Metazoa</taxon>
        <taxon>Chordata</taxon>
        <taxon>Craniata</taxon>
        <taxon>Vertebrata</taxon>
        <taxon>Euteleostomi</taxon>
        <taxon>Actinopterygii</taxon>
        <taxon>Neopterygii</taxon>
        <taxon>Teleostei</taxon>
        <taxon>Neoteleostei</taxon>
        <taxon>Acanthomorphata</taxon>
        <taxon>Syngnathiaria</taxon>
        <taxon>Syngnathiformes</taxon>
        <taxon>Syngnathoidei</taxon>
        <taxon>Syngnathidae</taxon>
        <taxon>Hippocampus</taxon>
    </lineage>
</organism>
<reference evidence="16" key="2">
    <citation type="submission" date="2025-09" db="UniProtKB">
        <authorList>
            <consortium name="Ensembl"/>
        </authorList>
    </citation>
    <scope>IDENTIFICATION</scope>
</reference>
<evidence type="ECO:0000259" key="15">
    <source>
        <dbReference type="PROSITE" id="PS50041"/>
    </source>
</evidence>
<feature type="region of interest" description="Disordered" evidence="12">
    <location>
        <begin position="421"/>
        <end position="446"/>
    </location>
</feature>
<dbReference type="PANTHER" id="PTHR14789:SF9">
    <property type="entry name" value="THROMBOMODULIN"/>
    <property type="match status" value="1"/>
</dbReference>
<dbReference type="OMA" id="CMCETGY"/>
<protein>
    <submittedName>
        <fullName evidence="16">Thrombomodulin-like</fullName>
    </submittedName>
</protein>
<dbReference type="SUPFAM" id="SSF57184">
    <property type="entry name" value="Growth factor receptor domain"/>
    <property type="match status" value="1"/>
</dbReference>
<dbReference type="Gene3D" id="3.10.100.10">
    <property type="entry name" value="Mannose-Binding Protein A, subunit A"/>
    <property type="match status" value="1"/>
</dbReference>
<dbReference type="InterPro" id="IPR001304">
    <property type="entry name" value="C-type_lectin-like"/>
</dbReference>
<keyword evidence="4" id="KW-0812">Transmembrane</keyword>
<dbReference type="PROSITE" id="PS01186">
    <property type="entry name" value="EGF_2"/>
    <property type="match status" value="2"/>
</dbReference>
<dbReference type="InterPro" id="IPR001881">
    <property type="entry name" value="EGF-like_Ca-bd_dom"/>
</dbReference>
<dbReference type="STRING" id="109280.ENSHCOP00000006160"/>
<dbReference type="PROSITE" id="PS01187">
    <property type="entry name" value="EGF_CA"/>
    <property type="match status" value="2"/>
</dbReference>
<dbReference type="SMART" id="SM00034">
    <property type="entry name" value="CLECT"/>
    <property type="match status" value="1"/>
</dbReference>
<keyword evidence="5 13" id="KW-0732">Signal</keyword>
<evidence type="ECO:0000313" key="17">
    <source>
        <dbReference type="Proteomes" id="UP000264820"/>
    </source>
</evidence>
<dbReference type="InterPro" id="IPR009030">
    <property type="entry name" value="Growth_fac_rcpt_cys_sf"/>
</dbReference>
<proteinExistence type="predicted"/>
<dbReference type="GeneTree" id="ENSGT00830000128368"/>
<dbReference type="GO" id="GO:0016020">
    <property type="term" value="C:membrane"/>
    <property type="evidence" value="ECO:0007669"/>
    <property type="project" value="UniProtKB-SubCell"/>
</dbReference>
<accession>A0A3Q2XN86</accession>
<evidence type="ECO:0000256" key="3">
    <source>
        <dbReference type="ARBA" id="ARBA00022553"/>
    </source>
</evidence>
<sequence length="483" mass="52674">MKDAAGLFVAVLAVLVGRLGGTEPDGGLCVERSCFAVFRHSGDFTSAQSHCEERNGHLMTVSSSESRDVLAQLLRNFSGRFWIGLHRSTGCPNATSPLKGYEWTAKDAQGDFANWAPSFDGSCSSPRCVTVSEVDRLQWVQEPCDAPVTGFLCEYHFAYSCKSIMIDGEAPAYDTPLGFGGGDLHSLPPGSIATLTPSKRKFVCYELWVEAPWSCEILEGGCEHKCAMNDDHEPSCSCPPGLSINPVNQITCEADALDQCARLLCQYACLEGEDGAHACACDHGFTLAPDGRSCVDFNDCSDERQCPGENTRCVNTVGGFKCECEGGFKLTDGSCVDHNECASAPCEHMCDNTPGSYKCSCYGGYRVDPLDTNHTVCIDMDECGDSYCDHGCRNTYGSYVCSCRKGFTLVDEVFCVRNEDEDEDADGSGEAATTPNAPTVTPHEVAPTRGTVFTHKTCTEKHFFEHEVWLHLQLKQWNRKIFT</sequence>
<keyword evidence="2 11" id="KW-0245">EGF-like domain</keyword>
<evidence type="ECO:0000256" key="4">
    <source>
        <dbReference type="ARBA" id="ARBA00022692"/>
    </source>
</evidence>
<dbReference type="Proteomes" id="UP000264820">
    <property type="component" value="Unplaced"/>
</dbReference>
<dbReference type="InterPro" id="IPR000152">
    <property type="entry name" value="EGF-type_Asp/Asn_hydroxyl_site"/>
</dbReference>
<evidence type="ECO:0000256" key="1">
    <source>
        <dbReference type="ARBA" id="ARBA00004479"/>
    </source>
</evidence>
<dbReference type="InterPro" id="IPR049883">
    <property type="entry name" value="NOTCH1_EGF-like"/>
</dbReference>
<feature type="domain" description="EGF-like" evidence="14">
    <location>
        <begin position="379"/>
        <end position="416"/>
    </location>
</feature>
<keyword evidence="17" id="KW-1185">Reference proteome</keyword>
<dbReference type="PANTHER" id="PTHR14789">
    <property type="entry name" value="CHONDROLECTIN VARIANT CHODLFDELTAE"/>
    <property type="match status" value="1"/>
</dbReference>
<evidence type="ECO:0000256" key="2">
    <source>
        <dbReference type="ARBA" id="ARBA00022536"/>
    </source>
</evidence>
<dbReference type="SUPFAM" id="SSF57196">
    <property type="entry name" value="EGF/Laminin"/>
    <property type="match status" value="1"/>
</dbReference>
<name>A0A3Q2XN86_HIPCM</name>
<evidence type="ECO:0000256" key="9">
    <source>
        <dbReference type="ARBA" id="ARBA00023136"/>
    </source>
</evidence>
<keyword evidence="9" id="KW-0472">Membrane</keyword>
<dbReference type="Pfam" id="PF00059">
    <property type="entry name" value="Lectin_C"/>
    <property type="match status" value="1"/>
</dbReference>
<dbReference type="PROSITE" id="PS00010">
    <property type="entry name" value="ASX_HYDROXYL"/>
    <property type="match status" value="3"/>
</dbReference>
<feature type="domain" description="EGF-like" evidence="14">
    <location>
        <begin position="296"/>
        <end position="334"/>
    </location>
</feature>